<dbReference type="AlphaFoldDB" id="A0A5C5UZT4"/>
<proteinExistence type="predicted"/>
<dbReference type="SUPFAM" id="SSF53335">
    <property type="entry name" value="S-adenosyl-L-methionine-dependent methyltransferases"/>
    <property type="match status" value="1"/>
</dbReference>
<keyword evidence="1" id="KW-0489">Methyltransferase</keyword>
<keyword evidence="2" id="KW-0808">Transferase</keyword>
<evidence type="ECO:0000256" key="3">
    <source>
        <dbReference type="ARBA" id="ARBA00022691"/>
    </source>
</evidence>
<evidence type="ECO:0000313" key="5">
    <source>
        <dbReference type="Proteomes" id="UP000318878"/>
    </source>
</evidence>
<dbReference type="CDD" id="cd02440">
    <property type="entry name" value="AdoMet_MTases"/>
    <property type="match status" value="1"/>
</dbReference>
<dbReference type="RefSeq" id="WP_146433414.1">
    <property type="nucleotide sequence ID" value="NZ_SJPF01000004.1"/>
</dbReference>
<accession>A0A5C5UZT4</accession>
<evidence type="ECO:0000256" key="2">
    <source>
        <dbReference type="ARBA" id="ARBA00022679"/>
    </source>
</evidence>
<evidence type="ECO:0000313" key="4">
    <source>
        <dbReference type="EMBL" id="TWT31349.1"/>
    </source>
</evidence>
<protein>
    <submittedName>
        <fullName evidence="4">Tellurite resistance protein TehB</fullName>
    </submittedName>
</protein>
<dbReference type="Proteomes" id="UP000318878">
    <property type="component" value="Unassembled WGS sequence"/>
</dbReference>
<dbReference type="InterPro" id="IPR029063">
    <property type="entry name" value="SAM-dependent_MTases_sf"/>
</dbReference>
<dbReference type="GO" id="GO:0032259">
    <property type="term" value="P:methylation"/>
    <property type="evidence" value="ECO:0007669"/>
    <property type="project" value="UniProtKB-KW"/>
</dbReference>
<dbReference type="Pfam" id="PF05724">
    <property type="entry name" value="TPMT"/>
    <property type="match status" value="1"/>
</dbReference>
<dbReference type="InterPro" id="IPR008854">
    <property type="entry name" value="TPMT"/>
</dbReference>
<name>A0A5C5UZT4_9BACT</name>
<dbReference type="PANTHER" id="PTHR43464">
    <property type="entry name" value="METHYLTRANSFERASE"/>
    <property type="match status" value="1"/>
</dbReference>
<reference evidence="4 5" key="1">
    <citation type="submission" date="2019-02" db="EMBL/GenBank/DDBJ databases">
        <title>Deep-cultivation of Planctomycetes and their phenomic and genomic characterization uncovers novel biology.</title>
        <authorList>
            <person name="Wiegand S."/>
            <person name="Jogler M."/>
            <person name="Boedeker C."/>
            <person name="Pinto D."/>
            <person name="Vollmers J."/>
            <person name="Rivas-Marin E."/>
            <person name="Kohn T."/>
            <person name="Peeters S.H."/>
            <person name="Heuer A."/>
            <person name="Rast P."/>
            <person name="Oberbeckmann S."/>
            <person name="Bunk B."/>
            <person name="Jeske O."/>
            <person name="Meyerdierks A."/>
            <person name="Storesund J.E."/>
            <person name="Kallscheuer N."/>
            <person name="Luecker S."/>
            <person name="Lage O.M."/>
            <person name="Pohl T."/>
            <person name="Merkel B.J."/>
            <person name="Hornburger P."/>
            <person name="Mueller R.-W."/>
            <person name="Bruemmer F."/>
            <person name="Labrenz M."/>
            <person name="Spormann A.M."/>
            <person name="Op Den Camp H."/>
            <person name="Overmann J."/>
            <person name="Amann R."/>
            <person name="Jetten M.S.M."/>
            <person name="Mascher T."/>
            <person name="Medema M.H."/>
            <person name="Devos D.P."/>
            <person name="Kaster A.-K."/>
            <person name="Ovreas L."/>
            <person name="Rohde M."/>
            <person name="Galperin M.Y."/>
            <person name="Jogler C."/>
        </authorList>
    </citation>
    <scope>NUCLEOTIDE SEQUENCE [LARGE SCALE GENOMIC DNA]</scope>
    <source>
        <strain evidence="4 5">Enr8</strain>
    </source>
</reference>
<evidence type="ECO:0000256" key="1">
    <source>
        <dbReference type="ARBA" id="ARBA00022603"/>
    </source>
</evidence>
<gene>
    <name evidence="4" type="ORF">Enr8_32690</name>
</gene>
<keyword evidence="5" id="KW-1185">Reference proteome</keyword>
<dbReference type="Gene3D" id="3.40.50.150">
    <property type="entry name" value="Vaccinia Virus protein VP39"/>
    <property type="match status" value="1"/>
</dbReference>
<dbReference type="PANTHER" id="PTHR43464:SF19">
    <property type="entry name" value="UBIQUINONE BIOSYNTHESIS O-METHYLTRANSFERASE, MITOCHONDRIAL"/>
    <property type="match status" value="1"/>
</dbReference>
<dbReference type="PROSITE" id="PS51585">
    <property type="entry name" value="SAM_MT_TPMT"/>
    <property type="match status" value="1"/>
</dbReference>
<comment type="caution">
    <text evidence="4">The sequence shown here is derived from an EMBL/GenBank/DDBJ whole genome shotgun (WGS) entry which is preliminary data.</text>
</comment>
<keyword evidence="3" id="KW-0949">S-adenosyl-L-methionine</keyword>
<organism evidence="4 5">
    <name type="scientific">Blastopirellula retiformator</name>
    <dbReference type="NCBI Taxonomy" id="2527970"/>
    <lineage>
        <taxon>Bacteria</taxon>
        <taxon>Pseudomonadati</taxon>
        <taxon>Planctomycetota</taxon>
        <taxon>Planctomycetia</taxon>
        <taxon>Pirellulales</taxon>
        <taxon>Pirellulaceae</taxon>
        <taxon>Blastopirellula</taxon>
    </lineage>
</organism>
<dbReference type="OrthoDB" id="9804312at2"/>
<dbReference type="GO" id="GO:0008757">
    <property type="term" value="F:S-adenosylmethionine-dependent methyltransferase activity"/>
    <property type="evidence" value="ECO:0007669"/>
    <property type="project" value="InterPro"/>
</dbReference>
<sequence>MPAPQPWNDRYRDNNLPWDTGLPSTELQAAIQRYRLAPCRALDIGCGTGSNTLWLAEQGFTATGFDLAPLAIERAEQRAHDAGSSATFAVVDIVTAPLAGGPFDFFFDRGCYHIVRRDAPDQYAPAVARLLVPGAHGLILAGNAKEPSSGPPVVTEEEIRSELGGEFEILELHEFRFDESPQNPERPLGWSCWVIKR</sequence>
<dbReference type="EMBL" id="SJPF01000004">
    <property type="protein sequence ID" value="TWT31349.1"/>
    <property type="molecule type" value="Genomic_DNA"/>
</dbReference>